<protein>
    <submittedName>
        <fullName evidence="2">Uncharacterized protein</fullName>
    </submittedName>
</protein>
<keyword evidence="3" id="KW-1185">Reference proteome</keyword>
<evidence type="ECO:0000313" key="3">
    <source>
        <dbReference type="Proteomes" id="UP000076722"/>
    </source>
</evidence>
<name>A0A164U2G7_9AGAM</name>
<organism evidence="2 3">
    <name type="scientific">Sistotremastrum niveocremeum HHB9708</name>
    <dbReference type="NCBI Taxonomy" id="1314777"/>
    <lineage>
        <taxon>Eukaryota</taxon>
        <taxon>Fungi</taxon>
        <taxon>Dikarya</taxon>
        <taxon>Basidiomycota</taxon>
        <taxon>Agaricomycotina</taxon>
        <taxon>Agaricomycetes</taxon>
        <taxon>Sistotremastrales</taxon>
        <taxon>Sistotremastraceae</taxon>
        <taxon>Sertulicium</taxon>
        <taxon>Sertulicium niveocremeum</taxon>
    </lineage>
</organism>
<dbReference type="EMBL" id="KV419409">
    <property type="protein sequence ID" value="KZS92857.1"/>
    <property type="molecule type" value="Genomic_DNA"/>
</dbReference>
<dbReference type="AlphaFoldDB" id="A0A164U2G7"/>
<accession>A0A164U2G7</accession>
<feature type="region of interest" description="Disordered" evidence="1">
    <location>
        <begin position="107"/>
        <end position="126"/>
    </location>
</feature>
<sequence>MAEWLSSTCKFCGDLGFDHVNAWMLEDEPAPSSASALPASHLASSATLGTPAPPPPYAAQAPGAVAVAPGLFADAADRRQAAVEQVLTARNVENQYAHLAAFMNNVEPTTKRGSGSKQQGPKKKAKVEGGDVTTVCLVLLPDTDHVNAAQGRVMVHAGSRNTKLLAIYRERSKMDDPTDAPFGRTKPGYTAPSVNLLAKLAELGLCVMLKVRKTDQPEDIHRKIKHAFKHVALFPKEEVVGYRILQAEDTSQGRPRVLTYYEPADPNVALVEPITGNALSLVGRRVHEAPGEMKYELIAFLAMKATYPNIPWHYRGNFVFLTPEDVVLYTRQRKGKARRRDVTPENAEWEHDVIGTLVQRGEYIGAWNPAQSSGPPSTRASTRASGSTAVTTVTTSTTPSEFLSDEAIFKKWGVDAPVPLDNKWRENAALRDIEHRDWISRDDEENARNKAVFAAEACCTIALVSNIRYCEGSKIFHERSVIYASLEALYYAAQYAARQIAFGDGNFNALRKGLRTFDEFLEAIPIQDIAPIPGSEEEFEAFSNAIYFGDAARPGLREHVEVMQKGIEVFGRPWQKAEEVSYERAIAMRSQLATRLGAIRSVVSMFKLSSLMTHDGKPARVYLDPEPCSTKVAHGLRVTRVPVAGTRQDQVPAILGTCHSQTRRIRVWILETTGYPPYPR</sequence>
<gene>
    <name evidence="2" type="ORF">SISNIDRAFT_486355</name>
</gene>
<reference evidence="2 3" key="1">
    <citation type="journal article" date="2016" name="Mol. Biol. Evol.">
        <title>Comparative Genomics of Early-Diverging Mushroom-Forming Fungi Provides Insights into the Origins of Lignocellulose Decay Capabilities.</title>
        <authorList>
            <person name="Nagy L.G."/>
            <person name="Riley R."/>
            <person name="Tritt A."/>
            <person name="Adam C."/>
            <person name="Daum C."/>
            <person name="Floudas D."/>
            <person name="Sun H."/>
            <person name="Yadav J.S."/>
            <person name="Pangilinan J."/>
            <person name="Larsson K.H."/>
            <person name="Matsuura K."/>
            <person name="Barry K."/>
            <person name="Labutti K."/>
            <person name="Kuo R."/>
            <person name="Ohm R.A."/>
            <person name="Bhattacharya S.S."/>
            <person name="Shirouzu T."/>
            <person name="Yoshinaga Y."/>
            <person name="Martin F.M."/>
            <person name="Grigoriev I.V."/>
            <person name="Hibbett D.S."/>
        </authorList>
    </citation>
    <scope>NUCLEOTIDE SEQUENCE [LARGE SCALE GENOMIC DNA]</scope>
    <source>
        <strain evidence="2 3">HHB9708</strain>
    </source>
</reference>
<proteinExistence type="predicted"/>
<feature type="compositionally biased region" description="Low complexity" evidence="1">
    <location>
        <begin position="376"/>
        <end position="392"/>
    </location>
</feature>
<feature type="region of interest" description="Disordered" evidence="1">
    <location>
        <begin position="367"/>
        <end position="392"/>
    </location>
</feature>
<dbReference type="Proteomes" id="UP000076722">
    <property type="component" value="Unassembled WGS sequence"/>
</dbReference>
<evidence type="ECO:0000256" key="1">
    <source>
        <dbReference type="SAM" id="MobiDB-lite"/>
    </source>
</evidence>
<evidence type="ECO:0000313" key="2">
    <source>
        <dbReference type="EMBL" id="KZS92857.1"/>
    </source>
</evidence>